<dbReference type="PANTHER" id="PTHR23089">
    <property type="entry name" value="HISTIDINE TRIAD HIT PROTEIN"/>
    <property type="match status" value="1"/>
</dbReference>
<dbReference type="InterPro" id="IPR011146">
    <property type="entry name" value="HIT-like"/>
</dbReference>
<dbReference type="RefSeq" id="WP_376810967.1">
    <property type="nucleotide sequence ID" value="NZ_JBHSBV010000004.1"/>
</dbReference>
<evidence type="ECO:0000313" key="3">
    <source>
        <dbReference type="Proteomes" id="UP001595848"/>
    </source>
</evidence>
<organism evidence="2 3">
    <name type="scientific">Candidimonas humi</name>
    <dbReference type="NCBI Taxonomy" id="683355"/>
    <lineage>
        <taxon>Bacteria</taxon>
        <taxon>Pseudomonadati</taxon>
        <taxon>Pseudomonadota</taxon>
        <taxon>Betaproteobacteria</taxon>
        <taxon>Burkholderiales</taxon>
        <taxon>Alcaligenaceae</taxon>
        <taxon>Candidimonas</taxon>
    </lineage>
</organism>
<feature type="domain" description="HIT" evidence="1">
    <location>
        <begin position="16"/>
        <end position="101"/>
    </location>
</feature>
<evidence type="ECO:0000313" key="2">
    <source>
        <dbReference type="EMBL" id="MFC4202065.1"/>
    </source>
</evidence>
<gene>
    <name evidence="2" type="ORF">ACFOY1_13980</name>
</gene>
<protein>
    <submittedName>
        <fullName evidence="2">HIT domain-containing protein</fullName>
    </submittedName>
</protein>
<reference evidence="3" key="1">
    <citation type="journal article" date="2019" name="Int. J. Syst. Evol. Microbiol.">
        <title>The Global Catalogue of Microorganisms (GCM) 10K type strain sequencing project: providing services to taxonomists for standard genome sequencing and annotation.</title>
        <authorList>
            <consortium name="The Broad Institute Genomics Platform"/>
            <consortium name="The Broad Institute Genome Sequencing Center for Infectious Disease"/>
            <person name="Wu L."/>
            <person name="Ma J."/>
        </authorList>
    </citation>
    <scope>NUCLEOTIDE SEQUENCE [LARGE SCALE GENOMIC DNA]</scope>
    <source>
        <strain evidence="3">LMG 24813</strain>
    </source>
</reference>
<dbReference type="InterPro" id="IPR001310">
    <property type="entry name" value="Histidine_triad_HIT"/>
</dbReference>
<dbReference type="EMBL" id="JBHSBV010000004">
    <property type="protein sequence ID" value="MFC4202065.1"/>
    <property type="molecule type" value="Genomic_DNA"/>
</dbReference>
<proteinExistence type="predicted"/>
<evidence type="ECO:0000259" key="1">
    <source>
        <dbReference type="Pfam" id="PF01230"/>
    </source>
</evidence>
<keyword evidence="3" id="KW-1185">Reference proteome</keyword>
<dbReference type="SUPFAM" id="SSF54197">
    <property type="entry name" value="HIT-like"/>
    <property type="match status" value="1"/>
</dbReference>
<dbReference type="Proteomes" id="UP001595848">
    <property type="component" value="Unassembled WGS sequence"/>
</dbReference>
<name>A0ABV8NYU0_9BURK</name>
<comment type="caution">
    <text evidence="2">The sequence shown here is derived from an EMBL/GenBank/DDBJ whole genome shotgun (WGS) entry which is preliminary data.</text>
</comment>
<dbReference type="InterPro" id="IPR036265">
    <property type="entry name" value="HIT-like_sf"/>
</dbReference>
<accession>A0ABV8NYU0</accession>
<dbReference type="Gene3D" id="3.30.428.10">
    <property type="entry name" value="HIT-like"/>
    <property type="match status" value="1"/>
</dbReference>
<sequence>MPGAGIASRAAPESRGAHAFHRIGTAAPTHLLLIAKRHIVSIRGPQDADAPRLGRMMALASRAARKHGRGPDCQGGFQLVSQAGTNGGQETAQLHFHTIGGACPRNKKAAPAV</sequence>
<dbReference type="Pfam" id="PF01230">
    <property type="entry name" value="HIT"/>
    <property type="match status" value="1"/>
</dbReference>